<dbReference type="InterPro" id="IPR032710">
    <property type="entry name" value="NTF2-like_dom_sf"/>
</dbReference>
<evidence type="ECO:0000313" key="3">
    <source>
        <dbReference type="Proteomes" id="UP000032049"/>
    </source>
</evidence>
<dbReference type="RefSeq" id="WP_041879652.1">
    <property type="nucleotide sequence ID" value="NZ_CP157278.1"/>
</dbReference>
<evidence type="ECO:0000313" key="2">
    <source>
        <dbReference type="EMBL" id="KIO78020.1"/>
    </source>
</evidence>
<dbReference type="InterPro" id="IPR037401">
    <property type="entry name" value="SnoaL-like"/>
</dbReference>
<gene>
    <name evidence="2" type="ORF">TH53_06215</name>
</gene>
<organism evidence="2 3">
    <name type="scientific">Pedobacter lusitanus</name>
    <dbReference type="NCBI Taxonomy" id="1503925"/>
    <lineage>
        <taxon>Bacteria</taxon>
        <taxon>Pseudomonadati</taxon>
        <taxon>Bacteroidota</taxon>
        <taxon>Sphingobacteriia</taxon>
        <taxon>Sphingobacteriales</taxon>
        <taxon>Sphingobacteriaceae</taxon>
        <taxon>Pedobacter</taxon>
    </lineage>
</organism>
<dbReference type="Gene3D" id="3.10.450.50">
    <property type="match status" value="1"/>
</dbReference>
<accession>A0A0D0GPB1</accession>
<comment type="caution">
    <text evidence="2">The sequence shown here is derived from an EMBL/GenBank/DDBJ whole genome shotgun (WGS) entry which is preliminary data.</text>
</comment>
<dbReference type="SUPFAM" id="SSF54427">
    <property type="entry name" value="NTF2-like"/>
    <property type="match status" value="1"/>
</dbReference>
<protein>
    <submittedName>
        <fullName evidence="2">Contig25, whole genome shotgun sequence</fullName>
    </submittedName>
</protein>
<name>A0A0D0GPB1_9SPHI</name>
<dbReference type="Pfam" id="PF12680">
    <property type="entry name" value="SnoaL_2"/>
    <property type="match status" value="1"/>
</dbReference>
<dbReference type="OrthoDB" id="6657864at2"/>
<dbReference type="STRING" id="1503925.TH53_06215"/>
<dbReference type="Proteomes" id="UP000032049">
    <property type="component" value="Unassembled WGS sequence"/>
</dbReference>
<proteinExistence type="predicted"/>
<reference evidence="2 3" key="1">
    <citation type="submission" date="2015-01" db="EMBL/GenBank/DDBJ databases">
        <title>Draft genome sequence of Pedobacter sp. NL19 isolated from sludge of an effluent treatment pond in an abandoned uranium mine.</title>
        <authorList>
            <person name="Santos T."/>
            <person name="Caetano T."/>
            <person name="Covas C."/>
            <person name="Cruz A."/>
            <person name="Mendo S."/>
        </authorList>
    </citation>
    <scope>NUCLEOTIDE SEQUENCE [LARGE SCALE GENOMIC DNA]</scope>
    <source>
        <strain evidence="2 3">NL19</strain>
    </source>
</reference>
<evidence type="ECO:0000259" key="1">
    <source>
        <dbReference type="Pfam" id="PF12680"/>
    </source>
</evidence>
<feature type="domain" description="SnoaL-like" evidence="1">
    <location>
        <begin position="16"/>
        <end position="124"/>
    </location>
</feature>
<dbReference type="AlphaFoldDB" id="A0A0D0GPB1"/>
<dbReference type="EMBL" id="JXRA01000025">
    <property type="protein sequence ID" value="KIO78020.1"/>
    <property type="molecule type" value="Genomic_DNA"/>
</dbReference>
<keyword evidence="3" id="KW-1185">Reference proteome</keyword>
<sequence length="141" mass="16292">MKTAKENTAATTELIETYFRKLLVERDIKGIIDLYSDQVDFNIPGNTDVAPWVGRRKNKTEIAEFYDLLVQYLDHQSFIITNRFIQDNQAVITGNLASRVRSSDKVFKSDFSMQFTQENGLITHYLMLEDSYALVEAIKQD</sequence>